<keyword evidence="3" id="KW-1185">Reference proteome</keyword>
<accession>A0A9P7GWG6</accession>
<dbReference type="AlphaFoldDB" id="A0A9P7GWG6"/>
<sequence>MKRGAPLDSNSTGKRAKLQADHSDSSFVFERDPNELLGNQSTDLRGHLSCSCVTPRYLSTKLSIVVKTISPTRRKFEIEFDGGCAEFIQAIKLNPHDEFLLSLQGARVVKLETPAFFCNLPVKLIYEEGAIIKFLKRRQVLCSEVVDTWQLKQHAQLLEGSFFKAPAKGSTDTIFSDRDPVAGPSNHHVATTFTPPTDSAIIPESVKITEVPESNYSKRERRKLRKMKKNQPTNDVTNVLVSAGADSPTPFLVMPSVPVFAPLLSSVHHISQPSSEPVASREQQFDPVKHPPDYTGIFTINVKIKLLNDPMGFHVFML</sequence>
<organism evidence="2 3">
    <name type="scientific">Sphagnurus paluster</name>
    <dbReference type="NCBI Taxonomy" id="117069"/>
    <lineage>
        <taxon>Eukaryota</taxon>
        <taxon>Fungi</taxon>
        <taxon>Dikarya</taxon>
        <taxon>Basidiomycota</taxon>
        <taxon>Agaricomycotina</taxon>
        <taxon>Agaricomycetes</taxon>
        <taxon>Agaricomycetidae</taxon>
        <taxon>Agaricales</taxon>
        <taxon>Tricholomatineae</taxon>
        <taxon>Lyophyllaceae</taxon>
        <taxon>Sphagnurus</taxon>
    </lineage>
</organism>
<evidence type="ECO:0000313" key="2">
    <source>
        <dbReference type="EMBL" id="KAG5654132.1"/>
    </source>
</evidence>
<comment type="caution">
    <text evidence="2">The sequence shown here is derived from an EMBL/GenBank/DDBJ whole genome shotgun (WGS) entry which is preliminary data.</text>
</comment>
<proteinExistence type="predicted"/>
<reference evidence="2" key="1">
    <citation type="submission" date="2021-02" db="EMBL/GenBank/DDBJ databases">
        <authorList>
            <person name="Nieuwenhuis M."/>
            <person name="Van De Peppel L.J.J."/>
        </authorList>
    </citation>
    <scope>NUCLEOTIDE SEQUENCE</scope>
    <source>
        <strain evidence="2">D49</strain>
    </source>
</reference>
<dbReference type="Proteomes" id="UP000717328">
    <property type="component" value="Unassembled WGS sequence"/>
</dbReference>
<evidence type="ECO:0000313" key="3">
    <source>
        <dbReference type="Proteomes" id="UP000717328"/>
    </source>
</evidence>
<feature type="region of interest" description="Disordered" evidence="1">
    <location>
        <begin position="1"/>
        <end position="24"/>
    </location>
</feature>
<gene>
    <name evidence="2" type="ORF">H0H81_007184</name>
</gene>
<evidence type="ECO:0000256" key="1">
    <source>
        <dbReference type="SAM" id="MobiDB-lite"/>
    </source>
</evidence>
<dbReference type="EMBL" id="JABCKI010000019">
    <property type="protein sequence ID" value="KAG5654132.1"/>
    <property type="molecule type" value="Genomic_DNA"/>
</dbReference>
<reference evidence="2" key="2">
    <citation type="submission" date="2021-10" db="EMBL/GenBank/DDBJ databases">
        <title>Phylogenomics reveals ancestral predisposition of the termite-cultivated fungus Termitomyces towards a domesticated lifestyle.</title>
        <authorList>
            <person name="Auxier B."/>
            <person name="Grum-Grzhimaylo A."/>
            <person name="Cardenas M.E."/>
            <person name="Lodge J.D."/>
            <person name="Laessoe T."/>
            <person name="Pedersen O."/>
            <person name="Smith M.E."/>
            <person name="Kuyper T.W."/>
            <person name="Franco-Molano E.A."/>
            <person name="Baroni T.J."/>
            <person name="Aanen D.K."/>
        </authorList>
    </citation>
    <scope>NUCLEOTIDE SEQUENCE</scope>
    <source>
        <strain evidence="2">D49</strain>
    </source>
</reference>
<dbReference type="OrthoDB" id="2186770at2759"/>
<protein>
    <submittedName>
        <fullName evidence="2">Uncharacterized protein</fullName>
    </submittedName>
</protein>
<name>A0A9P7GWG6_9AGAR</name>